<evidence type="ECO:0000256" key="2">
    <source>
        <dbReference type="ARBA" id="ARBA00006561"/>
    </source>
</evidence>
<dbReference type="GO" id="GO:0051539">
    <property type="term" value="F:4 iron, 4 sulfur cluster binding"/>
    <property type="evidence" value="ECO:0007669"/>
    <property type="project" value="UniProtKB-KW"/>
</dbReference>
<dbReference type="SUPFAM" id="SSF51905">
    <property type="entry name" value="FAD/NAD(P)-binding domain"/>
    <property type="match status" value="2"/>
</dbReference>
<evidence type="ECO:0000256" key="6">
    <source>
        <dbReference type="ARBA" id="ARBA00023002"/>
    </source>
</evidence>
<keyword evidence="5" id="KW-0274">FAD</keyword>
<gene>
    <name evidence="10" type="ORF">N47_G35910</name>
</gene>
<evidence type="ECO:0000256" key="7">
    <source>
        <dbReference type="ARBA" id="ARBA00023004"/>
    </source>
</evidence>
<dbReference type="PANTHER" id="PTHR43498:SF1">
    <property type="entry name" value="COB--COM HETERODISULFIDE REDUCTASE IRON-SULFUR SUBUNIT A"/>
    <property type="match status" value="1"/>
</dbReference>
<keyword evidence="8" id="KW-0411">Iron-sulfur</keyword>
<evidence type="ECO:0000256" key="8">
    <source>
        <dbReference type="ARBA" id="ARBA00023014"/>
    </source>
</evidence>
<comment type="cofactor">
    <cofactor evidence="1">
        <name>FAD</name>
        <dbReference type="ChEBI" id="CHEBI:57692"/>
    </cofactor>
</comment>
<dbReference type="Pfam" id="PF13187">
    <property type="entry name" value="Fer4_9"/>
    <property type="match status" value="1"/>
</dbReference>
<keyword evidence="3" id="KW-0004">4Fe-4S</keyword>
<evidence type="ECO:0000256" key="5">
    <source>
        <dbReference type="ARBA" id="ARBA00022827"/>
    </source>
</evidence>
<comment type="similarity">
    <text evidence="2">Belongs to the HdrA family.</text>
</comment>
<dbReference type="SUPFAM" id="SSF46548">
    <property type="entry name" value="alpha-helical ferredoxin"/>
    <property type="match status" value="2"/>
</dbReference>
<sequence length="1465" mass="158958">MQASLDLADAGYLVHLVEKSQAIGGVMSALDKTFPTNDCSMCILAPYLVTAGRHPNIELLTNSELLELKGEKGNFSALVRTNPRYIDLSKCTSCGDCAKVCPVTLPNEYDETLSERKAVYKQYAQAIPGAYSIQKSDKAPCRLACPAGLNVQGYVQMVGQGKYKEALQIIMEDLPLPGVLGRICPHGCEDACRRCDVDNPVAIRSLKRLAADKFDPRQIEIKTLPKRDEKVAIIGSGPAGLSAAYHLARKGVLSTVFEALPKAGGMLRVGIPEHRLPRNILDNEIEVITNLGVEIKTNTPLGPDLSIDDLFSQGYKSVYLAIGAHKGFDLGVPGEKAKGVRQGVDFLREVNLTGKSEVGKKVAIIGGGNVAIDVARCAVRLGAEKVNIIYRRTRAEMPAWEEEIHAAKTEGAEITYLAAPQEVLTSDGKVVGLRCIRMELGEPDSSGRRRPVPVVGSEYDIEIDQLIPAIGQKPDLTALENITGVDFSKWGTVETDSVTYATGRPGVFAGGDVQTGPWVAIGAIAAGREAAESIIRYLDGKDMAEGREAIVNENPVYRPIPKNEPKKSRIEMPELAAEKRAGNFKEVELGYCEEDGAAEAGRCLNCGYCCECLQCVDACLAGAVDHSQTVVEKQIDIGSVILCPGADTYDPSVLDEFYHYKTNPNVLTSLEFERILSASGPTMGHLVRMSDHKEPKKIAWLQCVGSRDNNHCGNGYCSSVCCMYAVKEAVVAKEHAGGDLDCAIFYMDMRTNGKEFERFYNNAKDKHGVRFINSRVHSIESVPETGDLSIRYVTGTGETKIETFDQIVLSVGLEISKETLELAKRLGIETTEGNFCKTSSLEPVNSSKEGVYVCGSFQGPKDIPQSVIDAGAAAAIAGKDLCSARNTLTRDKQVTPEINVIGDTPRIGVFVCNCGINISSVVNVPEVVKYAGQLPGVVFSSGTLFTCSQDSQENIRKAIAEQGLNRVVVAACTPRTHEVLFQQTIQEAGLNPYLFEFANIRDQNAWVHQKDPESATQKAKDLVRMAVARSALLEPISSIQIEINHDALVIGGGISGMSAALTLADQGFKTYLVEKSSELGGQALVHAVNTWQGDNVTAFLSGIKDKVTNHKNIEVLLESDIKNIDGFVGNFTTSVNSAQKDRKINHGAVILAIGANPLEPNEYLYGQSDRVMKWHELESMFESHPEKLEESRAIAFIQCVGSREPARPYCSKICCTASVKSAIAIKEKKPETNIYIIYRDMRTFGLREELYKRAREMGVTFIRYNVDEKPVVEKDGNEGLIITVKDHILNTPLQISVDYLNLATAIVPAEDRKSLAQMLKVPLNEEGFYMEAHMKLKPVDFSTDGVFLAGLAHYPKPIEESISQAQAAAGRAALILNKSTIQIEPIVSVVDEGKCIGCGLCEQSCAFGAIRLKQVHGKGYRAGNYSALCKGCGVCAAGCPQRAIDMKHFSENQILASICAGGANG</sequence>
<proteinExistence type="inferred from homology"/>
<keyword evidence="6" id="KW-0560">Oxidoreductase</keyword>
<evidence type="ECO:0000256" key="3">
    <source>
        <dbReference type="ARBA" id="ARBA00022485"/>
    </source>
</evidence>
<dbReference type="GO" id="GO:0046872">
    <property type="term" value="F:metal ion binding"/>
    <property type="evidence" value="ECO:0007669"/>
    <property type="project" value="UniProtKB-KW"/>
</dbReference>
<feature type="domain" description="4Fe-4S ferredoxin-type" evidence="9">
    <location>
        <begin position="1386"/>
        <end position="1415"/>
    </location>
</feature>
<evidence type="ECO:0000256" key="1">
    <source>
        <dbReference type="ARBA" id="ARBA00001974"/>
    </source>
</evidence>
<dbReference type="Gene3D" id="1.10.1060.10">
    <property type="entry name" value="Alpha-helical ferredoxin"/>
    <property type="match status" value="1"/>
</dbReference>
<protein>
    <recommendedName>
        <fullName evidence="9">4Fe-4S ferredoxin-type domain-containing protein</fullName>
    </recommendedName>
</protein>
<accession>E1YCH3</accession>
<dbReference type="PRINTS" id="PR00368">
    <property type="entry name" value="FADPNR"/>
</dbReference>
<dbReference type="Gene3D" id="3.50.50.60">
    <property type="entry name" value="FAD/NAD(P)-binding domain"/>
    <property type="match status" value="4"/>
</dbReference>
<dbReference type="Pfam" id="PF00037">
    <property type="entry name" value="Fer4"/>
    <property type="match status" value="1"/>
</dbReference>
<organism evidence="10">
    <name type="scientific">uncultured Desulfobacterium sp</name>
    <dbReference type="NCBI Taxonomy" id="201089"/>
    <lineage>
        <taxon>Bacteria</taxon>
        <taxon>Pseudomonadati</taxon>
        <taxon>Thermodesulfobacteriota</taxon>
        <taxon>Desulfobacteria</taxon>
        <taxon>Desulfobacterales</taxon>
        <taxon>Desulfobacteriaceae</taxon>
        <taxon>Desulfobacterium</taxon>
        <taxon>environmental samples</taxon>
    </lineage>
</organism>
<dbReference type="InterPro" id="IPR036188">
    <property type="entry name" value="FAD/NAD-bd_sf"/>
</dbReference>
<dbReference type="GO" id="GO:0016491">
    <property type="term" value="F:oxidoreductase activity"/>
    <property type="evidence" value="ECO:0007669"/>
    <property type="project" value="UniProtKB-KW"/>
</dbReference>
<evidence type="ECO:0000313" key="10">
    <source>
        <dbReference type="EMBL" id="CBX28267.1"/>
    </source>
</evidence>
<dbReference type="InterPro" id="IPR023753">
    <property type="entry name" value="FAD/NAD-binding_dom"/>
</dbReference>
<keyword evidence="4" id="KW-0479">Metal-binding</keyword>
<reference evidence="10" key="1">
    <citation type="journal article" date="2011" name="Environ. Microbiol.">
        <title>Genomic insights into the metabolic potential of the polycyclic aromatic hydrocarbon degrading sulfate-reducing Deltaproteobacterium N47.</title>
        <authorList>
            <person name="Bergmann F."/>
            <person name="Selesi D."/>
            <person name="Weinmaier T."/>
            <person name="Tischler P."/>
            <person name="Rattei T."/>
            <person name="Meckenstock R.U."/>
        </authorList>
    </citation>
    <scope>NUCLEOTIDE SEQUENCE</scope>
</reference>
<dbReference type="InterPro" id="IPR017900">
    <property type="entry name" value="4Fe4S_Fe_S_CS"/>
</dbReference>
<keyword evidence="7" id="KW-0408">Iron</keyword>
<name>E1YCH3_9BACT</name>
<dbReference type="InterPro" id="IPR028261">
    <property type="entry name" value="DPD_II"/>
</dbReference>
<dbReference type="PROSITE" id="PS51379">
    <property type="entry name" value="4FE4S_FER_2"/>
    <property type="match status" value="3"/>
</dbReference>
<dbReference type="EMBL" id="FR695868">
    <property type="protein sequence ID" value="CBX28267.1"/>
    <property type="molecule type" value="Genomic_DNA"/>
</dbReference>
<dbReference type="SUPFAM" id="SSF51971">
    <property type="entry name" value="Nucleotide-binding domain"/>
    <property type="match status" value="1"/>
</dbReference>
<dbReference type="Pfam" id="PF14691">
    <property type="entry name" value="Fer4_20"/>
    <property type="match status" value="1"/>
</dbReference>
<dbReference type="PROSITE" id="PS00198">
    <property type="entry name" value="4FE4S_FER_1"/>
    <property type="match status" value="2"/>
</dbReference>
<dbReference type="InterPro" id="IPR039650">
    <property type="entry name" value="HdrA-like"/>
</dbReference>
<feature type="domain" description="4Fe-4S ferredoxin-type" evidence="9">
    <location>
        <begin position="1419"/>
        <end position="1449"/>
    </location>
</feature>
<evidence type="ECO:0000256" key="4">
    <source>
        <dbReference type="ARBA" id="ARBA00022723"/>
    </source>
</evidence>
<dbReference type="InterPro" id="IPR017896">
    <property type="entry name" value="4Fe4S_Fe-S-bd"/>
</dbReference>
<dbReference type="NCBIfam" id="NF009410">
    <property type="entry name" value="PRK12771.1"/>
    <property type="match status" value="1"/>
</dbReference>
<dbReference type="Pfam" id="PF07992">
    <property type="entry name" value="Pyr_redox_2"/>
    <property type="match status" value="2"/>
</dbReference>
<dbReference type="PANTHER" id="PTHR43498">
    <property type="entry name" value="FERREDOXIN:COB-COM HETERODISULFIDE REDUCTASE SUBUNIT A"/>
    <property type="match status" value="1"/>
</dbReference>
<keyword evidence="5" id="KW-0285">Flavoprotein</keyword>
<evidence type="ECO:0000259" key="9">
    <source>
        <dbReference type="PROSITE" id="PS51379"/>
    </source>
</evidence>
<dbReference type="InterPro" id="IPR009051">
    <property type="entry name" value="Helical_ferredxn"/>
</dbReference>
<dbReference type="PRINTS" id="PR00469">
    <property type="entry name" value="PNDRDTASEII"/>
</dbReference>
<feature type="domain" description="4Fe-4S ferredoxin-type" evidence="9">
    <location>
        <begin position="82"/>
        <end position="111"/>
    </location>
</feature>
<dbReference type="SUPFAM" id="SSF54862">
    <property type="entry name" value="4Fe-4S ferredoxins"/>
    <property type="match status" value="1"/>
</dbReference>
<dbReference type="Gene3D" id="3.30.70.20">
    <property type="match status" value="2"/>
</dbReference>